<dbReference type="Gene3D" id="3.30.420.40">
    <property type="match status" value="1"/>
</dbReference>
<protein>
    <submittedName>
        <fullName evidence="2">Unannotated protein</fullName>
    </submittedName>
</protein>
<dbReference type="InterPro" id="IPR022496">
    <property type="entry name" value="T6A_TsaB"/>
</dbReference>
<dbReference type="AlphaFoldDB" id="A0A6J7E918"/>
<sequence length="196" mass="20180">MILAIDTSAGTSVALVGDGIVTEAATADTRSHAEHIGVFIDRVLTDAGVTPSEVTAVVTGIGPGPFTGLRVGIAAGIAFAVGRGIPIYGLPSHDAVAVGRGACTVVSDVRRRELAWTTYRDGVAIDGPRLTTEVTLANDVDLDTFPEVRAELISAALLATAAQNRLDHGDDLSSLRPLYLRAPDATPNSGPKRVSG</sequence>
<proteinExistence type="predicted"/>
<evidence type="ECO:0000259" key="1">
    <source>
        <dbReference type="Pfam" id="PF00814"/>
    </source>
</evidence>
<reference evidence="2" key="1">
    <citation type="submission" date="2020-05" db="EMBL/GenBank/DDBJ databases">
        <authorList>
            <person name="Chiriac C."/>
            <person name="Salcher M."/>
            <person name="Ghai R."/>
            <person name="Kavagutti S V."/>
        </authorList>
    </citation>
    <scope>NUCLEOTIDE SEQUENCE</scope>
</reference>
<dbReference type="NCBIfam" id="TIGR03725">
    <property type="entry name" value="T6A_YeaZ"/>
    <property type="match status" value="1"/>
</dbReference>
<evidence type="ECO:0000313" key="2">
    <source>
        <dbReference type="EMBL" id="CAB4876233.1"/>
    </source>
</evidence>
<feature type="domain" description="Gcp-like" evidence="1">
    <location>
        <begin position="19"/>
        <end position="117"/>
    </location>
</feature>
<name>A0A6J7E918_9ZZZZ</name>
<organism evidence="2">
    <name type="scientific">freshwater metagenome</name>
    <dbReference type="NCBI Taxonomy" id="449393"/>
    <lineage>
        <taxon>unclassified sequences</taxon>
        <taxon>metagenomes</taxon>
        <taxon>ecological metagenomes</taxon>
    </lineage>
</organism>
<dbReference type="Pfam" id="PF00814">
    <property type="entry name" value="TsaD"/>
    <property type="match status" value="1"/>
</dbReference>
<accession>A0A6J7E918</accession>
<gene>
    <name evidence="2" type="ORF">UFOPK3364_01030</name>
</gene>
<dbReference type="InterPro" id="IPR000905">
    <property type="entry name" value="Gcp-like_dom"/>
</dbReference>
<dbReference type="GO" id="GO:0002949">
    <property type="term" value="P:tRNA threonylcarbamoyladenosine modification"/>
    <property type="evidence" value="ECO:0007669"/>
    <property type="project" value="InterPro"/>
</dbReference>
<dbReference type="SUPFAM" id="SSF53067">
    <property type="entry name" value="Actin-like ATPase domain"/>
    <property type="match status" value="1"/>
</dbReference>
<dbReference type="EMBL" id="CAFBLO010000123">
    <property type="protein sequence ID" value="CAB4876233.1"/>
    <property type="molecule type" value="Genomic_DNA"/>
</dbReference>
<dbReference type="InterPro" id="IPR043129">
    <property type="entry name" value="ATPase_NBD"/>
</dbReference>